<accession>A0ABS7QD37</accession>
<feature type="domain" description="Pyrroline-5-carboxylate reductase catalytic N-terminal" evidence="2">
    <location>
        <begin position="2"/>
        <end position="91"/>
    </location>
</feature>
<evidence type="ECO:0000313" key="4">
    <source>
        <dbReference type="Proteomes" id="UP000778578"/>
    </source>
</evidence>
<evidence type="ECO:0000313" key="3">
    <source>
        <dbReference type="EMBL" id="MBY8881076.1"/>
    </source>
</evidence>
<evidence type="ECO:0000259" key="2">
    <source>
        <dbReference type="Pfam" id="PF03807"/>
    </source>
</evidence>
<protein>
    <submittedName>
        <fullName evidence="3">NAD(P)-binding domain-containing protein</fullName>
    </submittedName>
</protein>
<evidence type="ECO:0000256" key="1">
    <source>
        <dbReference type="ARBA" id="ARBA00023002"/>
    </source>
</evidence>
<dbReference type="RefSeq" id="WP_222966761.1">
    <property type="nucleotide sequence ID" value="NZ_JAINZZ010000041.1"/>
</dbReference>
<dbReference type="EMBL" id="JAINZZ010000041">
    <property type="protein sequence ID" value="MBY8881076.1"/>
    <property type="molecule type" value="Genomic_DNA"/>
</dbReference>
<keyword evidence="4" id="KW-1185">Reference proteome</keyword>
<reference evidence="3 4" key="1">
    <citation type="submission" date="2021-08" db="EMBL/GenBank/DDBJ databases">
        <title>WGS of actinomycetes from Thailand.</title>
        <authorList>
            <person name="Thawai C."/>
        </authorList>
    </citation>
    <scope>NUCLEOTIDE SEQUENCE [LARGE SCALE GENOMIC DNA]</scope>
    <source>
        <strain evidence="3 4">PLK6-54</strain>
    </source>
</reference>
<dbReference type="SUPFAM" id="SSF51735">
    <property type="entry name" value="NAD(P)-binding Rossmann-fold domains"/>
    <property type="match status" value="1"/>
</dbReference>
<dbReference type="InterPro" id="IPR028939">
    <property type="entry name" value="P5C_Rdtase_cat_N"/>
</dbReference>
<dbReference type="PANTHER" id="PTHR14239">
    <property type="entry name" value="DUDULIN-RELATED"/>
    <property type="match status" value="1"/>
</dbReference>
<organism evidence="3 4">
    <name type="scientific">Actinacidiphila acidipaludis</name>
    <dbReference type="NCBI Taxonomy" id="2873382"/>
    <lineage>
        <taxon>Bacteria</taxon>
        <taxon>Bacillati</taxon>
        <taxon>Actinomycetota</taxon>
        <taxon>Actinomycetes</taxon>
        <taxon>Kitasatosporales</taxon>
        <taxon>Streptomycetaceae</taxon>
        <taxon>Actinacidiphila</taxon>
    </lineage>
</organism>
<proteinExistence type="predicted"/>
<dbReference type="Proteomes" id="UP000778578">
    <property type="component" value="Unassembled WGS sequence"/>
</dbReference>
<dbReference type="InterPro" id="IPR036291">
    <property type="entry name" value="NAD(P)-bd_dom_sf"/>
</dbReference>
<dbReference type="InterPro" id="IPR051267">
    <property type="entry name" value="STEAP_metalloreductase"/>
</dbReference>
<dbReference type="Pfam" id="PF03807">
    <property type="entry name" value="F420_oxidored"/>
    <property type="match status" value="1"/>
</dbReference>
<dbReference type="PANTHER" id="PTHR14239:SF10">
    <property type="entry name" value="REDUCTASE"/>
    <property type="match status" value="1"/>
</dbReference>
<keyword evidence="1" id="KW-0560">Oxidoreductase</keyword>
<name>A0ABS7QD37_9ACTN</name>
<gene>
    <name evidence="3" type="ORF">K7862_26055</name>
</gene>
<comment type="caution">
    <text evidence="3">The sequence shown here is derived from an EMBL/GenBank/DDBJ whole genome shotgun (WGS) entry which is preliminary data.</text>
</comment>
<dbReference type="Gene3D" id="3.40.50.720">
    <property type="entry name" value="NAD(P)-binding Rossmann-like Domain"/>
    <property type="match status" value="1"/>
</dbReference>
<sequence>MRIGIIGAGRIGSSLARHFAGIGHEVVLANSRGPETLQALVTGIGGPVRAGTVEEAAAFGQVVVVSVPYGRHRELPAETLRGKVVIDTCNYYPERDGHDAELDGDSTTSSEKIQAFTGADVVKAFNAIYWEYLRDRGRPRGDPGRLAIPVSGADEEAKAVVAGLIRDIGFDPVDAGRLGEGGRKHQPGTTVYGAELSAAETEALLHAA</sequence>